<dbReference type="Proteomes" id="UP000289411">
    <property type="component" value="Unassembled WGS sequence"/>
</dbReference>
<sequence>MRILAISAAATLLALGAAAAQTDPAPNNAAPPRGTGPSNEPINPAGNAASGVNASGTIRTVAMADLAQGANSFTEAQARARIASAGFTNPTGLAQDPGGIWRGHAEREGRTVDVGFDYKGQIAFQ</sequence>
<dbReference type="AlphaFoldDB" id="A0A4Q2RB93"/>
<proteinExistence type="predicted"/>
<evidence type="ECO:0000313" key="4">
    <source>
        <dbReference type="Proteomes" id="UP000289411"/>
    </source>
</evidence>
<dbReference type="EMBL" id="QYBC01000013">
    <property type="protein sequence ID" value="RYB03700.1"/>
    <property type="molecule type" value="Genomic_DNA"/>
</dbReference>
<keyword evidence="2" id="KW-0732">Signal</keyword>
<feature type="signal peptide" evidence="2">
    <location>
        <begin position="1"/>
        <end position="19"/>
    </location>
</feature>
<evidence type="ECO:0000256" key="2">
    <source>
        <dbReference type="SAM" id="SignalP"/>
    </source>
</evidence>
<feature type="region of interest" description="Disordered" evidence="1">
    <location>
        <begin position="21"/>
        <end position="51"/>
    </location>
</feature>
<evidence type="ECO:0008006" key="5">
    <source>
        <dbReference type="Google" id="ProtNLM"/>
    </source>
</evidence>
<dbReference type="RefSeq" id="WP_129220269.1">
    <property type="nucleotide sequence ID" value="NZ_QYBC01000013.1"/>
</dbReference>
<gene>
    <name evidence="3" type="ORF">D3272_16285</name>
</gene>
<feature type="chain" id="PRO_5020833250" description="PepSY domain-containing protein" evidence="2">
    <location>
        <begin position="20"/>
        <end position="125"/>
    </location>
</feature>
<protein>
    <recommendedName>
        <fullName evidence="5">PepSY domain-containing protein</fullName>
    </recommendedName>
</protein>
<accession>A0A4Q2RB93</accession>
<comment type="caution">
    <text evidence="3">The sequence shown here is derived from an EMBL/GenBank/DDBJ whole genome shotgun (WGS) entry which is preliminary data.</text>
</comment>
<reference evidence="3 4" key="2">
    <citation type="submission" date="2019-02" db="EMBL/GenBank/DDBJ databases">
        <title>'Lichenibacterium ramalinii' gen. nov. sp. nov., 'Lichenibacterium minor' gen. nov. sp. nov.</title>
        <authorList>
            <person name="Pankratov T."/>
        </authorList>
    </citation>
    <scope>NUCLEOTIDE SEQUENCE [LARGE SCALE GENOMIC DNA]</scope>
    <source>
        <strain evidence="3 4">RmlP001</strain>
    </source>
</reference>
<evidence type="ECO:0000256" key="1">
    <source>
        <dbReference type="SAM" id="MobiDB-lite"/>
    </source>
</evidence>
<keyword evidence="4" id="KW-1185">Reference proteome</keyword>
<evidence type="ECO:0000313" key="3">
    <source>
        <dbReference type="EMBL" id="RYB03700.1"/>
    </source>
</evidence>
<dbReference type="OrthoDB" id="7376531at2"/>
<name>A0A4Q2RB93_9HYPH</name>
<reference evidence="3 4" key="1">
    <citation type="submission" date="2018-09" db="EMBL/GenBank/DDBJ databases">
        <authorList>
            <person name="Grouzdev D.S."/>
            <person name="Krutkina M.S."/>
        </authorList>
    </citation>
    <scope>NUCLEOTIDE SEQUENCE [LARGE SCALE GENOMIC DNA]</scope>
    <source>
        <strain evidence="3 4">RmlP001</strain>
    </source>
</reference>
<organism evidence="3 4">
    <name type="scientific">Lichenibacterium ramalinae</name>
    <dbReference type="NCBI Taxonomy" id="2316527"/>
    <lineage>
        <taxon>Bacteria</taxon>
        <taxon>Pseudomonadati</taxon>
        <taxon>Pseudomonadota</taxon>
        <taxon>Alphaproteobacteria</taxon>
        <taxon>Hyphomicrobiales</taxon>
        <taxon>Lichenihabitantaceae</taxon>
        <taxon>Lichenibacterium</taxon>
    </lineage>
</organism>
<feature type="compositionally biased region" description="Low complexity" evidence="1">
    <location>
        <begin position="21"/>
        <end position="37"/>
    </location>
</feature>